<keyword evidence="4" id="KW-0223">Dioxygenase</keyword>
<dbReference type="Pfam" id="PF05721">
    <property type="entry name" value="PhyH"/>
    <property type="match status" value="1"/>
</dbReference>
<keyword evidence="8" id="KW-1185">Reference proteome</keyword>
<gene>
    <name evidence="7" type="ORF">AJ78_00907</name>
</gene>
<evidence type="ECO:0000256" key="4">
    <source>
        <dbReference type="ARBA" id="ARBA00022964"/>
    </source>
</evidence>
<dbReference type="PANTHER" id="PTHR20883:SF19">
    <property type="entry name" value="MULTIFUNCTIONAL DIOXYGENASE AUSE"/>
    <property type="match status" value="1"/>
</dbReference>
<dbReference type="GO" id="GO:0046872">
    <property type="term" value="F:metal ion binding"/>
    <property type="evidence" value="ECO:0007669"/>
    <property type="project" value="UniProtKB-KW"/>
</dbReference>
<accession>A0A1J9PRT0</accession>
<evidence type="ECO:0000313" key="8">
    <source>
        <dbReference type="Proteomes" id="UP000182235"/>
    </source>
</evidence>
<evidence type="ECO:0000256" key="5">
    <source>
        <dbReference type="ARBA" id="ARBA00023002"/>
    </source>
</evidence>
<dbReference type="EMBL" id="LGRN01000017">
    <property type="protein sequence ID" value="OJD19121.1"/>
    <property type="molecule type" value="Genomic_DNA"/>
</dbReference>
<proteinExistence type="inferred from homology"/>
<dbReference type="InterPro" id="IPR008775">
    <property type="entry name" value="Phytyl_CoA_dOase-like"/>
</dbReference>
<evidence type="ECO:0000256" key="2">
    <source>
        <dbReference type="ARBA" id="ARBA00005830"/>
    </source>
</evidence>
<organism evidence="7 8">
    <name type="scientific">Emergomyces pasteurianus Ep9510</name>
    <dbReference type="NCBI Taxonomy" id="1447872"/>
    <lineage>
        <taxon>Eukaryota</taxon>
        <taxon>Fungi</taxon>
        <taxon>Dikarya</taxon>
        <taxon>Ascomycota</taxon>
        <taxon>Pezizomycotina</taxon>
        <taxon>Eurotiomycetes</taxon>
        <taxon>Eurotiomycetidae</taxon>
        <taxon>Onygenales</taxon>
        <taxon>Ajellomycetaceae</taxon>
        <taxon>Emergomyces</taxon>
    </lineage>
</organism>
<evidence type="ECO:0008006" key="9">
    <source>
        <dbReference type="Google" id="ProtNLM"/>
    </source>
</evidence>
<keyword evidence="6" id="KW-0408">Iron</keyword>
<keyword evidence="5" id="KW-0560">Oxidoreductase</keyword>
<protein>
    <recommendedName>
        <fullName evidence="9">Fe2OG dioxygenase domain-containing protein</fullName>
    </recommendedName>
</protein>
<dbReference type="GO" id="GO:0051213">
    <property type="term" value="F:dioxygenase activity"/>
    <property type="evidence" value="ECO:0007669"/>
    <property type="project" value="UniProtKB-KW"/>
</dbReference>
<dbReference type="Gene3D" id="2.60.120.620">
    <property type="entry name" value="q2cbj1_9rhob like domain"/>
    <property type="match status" value="1"/>
</dbReference>
<dbReference type="SUPFAM" id="SSF51197">
    <property type="entry name" value="Clavaminate synthase-like"/>
    <property type="match status" value="1"/>
</dbReference>
<evidence type="ECO:0000313" key="7">
    <source>
        <dbReference type="EMBL" id="OJD19121.1"/>
    </source>
</evidence>
<sequence length="305" mass="34289">MPHSNETPRILRVPAFSTPPEEVRRLIQQEGGVILEKFLTKDQVTRMNAELDGPLTKLSAGSTHSADHIRKFHGAQTKRMTNVVNHSQVFREEILDHDYIHSMLAQIFHLESGTYWMASHQVIEIGPGNVAQVLHRDQGQYQLPNRLGPEGPECIVNFLVALTDCNEQNGATRVIPGSHRWKDFNDIGAPEQTVPAQLSAGDVLMITGKVVHGGGANLTLNEYRRVISWSFIPSYFTPEEAYPFIVPMDSVKKMSPRAQRILGFRSQYPKNSPGLWQSDYSELATVLKLEGEDKEVQELKALGRR</sequence>
<reference evidence="7 8" key="1">
    <citation type="submission" date="2015-07" db="EMBL/GenBank/DDBJ databases">
        <title>Emmonsia species relationships and genome sequence.</title>
        <authorList>
            <consortium name="The Broad Institute Genomics Platform"/>
            <person name="Cuomo C.A."/>
            <person name="Munoz J.F."/>
            <person name="Imamovic A."/>
            <person name="Priest M.E."/>
            <person name="Young S."/>
            <person name="Clay O.K."/>
            <person name="McEwen J.G."/>
        </authorList>
    </citation>
    <scope>NUCLEOTIDE SEQUENCE [LARGE SCALE GENOMIC DNA]</scope>
    <source>
        <strain evidence="7 8">UAMH 9510</strain>
    </source>
</reference>
<evidence type="ECO:0000256" key="3">
    <source>
        <dbReference type="ARBA" id="ARBA00022723"/>
    </source>
</evidence>
<dbReference type="AlphaFoldDB" id="A0A1J9PRT0"/>
<comment type="similarity">
    <text evidence="2">Belongs to the PhyH family.</text>
</comment>
<evidence type="ECO:0000256" key="1">
    <source>
        <dbReference type="ARBA" id="ARBA00001962"/>
    </source>
</evidence>
<dbReference type="PANTHER" id="PTHR20883">
    <property type="entry name" value="PHYTANOYL-COA DIOXYGENASE DOMAIN CONTAINING 1"/>
    <property type="match status" value="1"/>
</dbReference>
<comment type="caution">
    <text evidence="7">The sequence shown here is derived from an EMBL/GenBank/DDBJ whole genome shotgun (WGS) entry which is preliminary data.</text>
</comment>
<comment type="cofactor">
    <cofactor evidence="1">
        <name>Fe cation</name>
        <dbReference type="ChEBI" id="CHEBI:24875"/>
    </cofactor>
</comment>
<dbReference type="OrthoDB" id="445007at2759"/>
<dbReference type="Proteomes" id="UP000182235">
    <property type="component" value="Unassembled WGS sequence"/>
</dbReference>
<dbReference type="VEuPathDB" id="FungiDB:AJ78_00907"/>
<dbReference type="STRING" id="1447872.A0A1J9PRT0"/>
<keyword evidence="3" id="KW-0479">Metal-binding</keyword>
<evidence type="ECO:0000256" key="6">
    <source>
        <dbReference type="ARBA" id="ARBA00023004"/>
    </source>
</evidence>
<name>A0A1J9PRT0_9EURO</name>